<dbReference type="AlphaFoldDB" id="A0A561WW82"/>
<dbReference type="EMBL" id="VIXA01000001">
    <property type="protein sequence ID" value="TWG28118.1"/>
    <property type="molecule type" value="Genomic_DNA"/>
</dbReference>
<organism evidence="1 2">
    <name type="scientific">Micromonospora palomenae</name>
    <dbReference type="NCBI Taxonomy" id="1461247"/>
    <lineage>
        <taxon>Bacteria</taxon>
        <taxon>Bacillati</taxon>
        <taxon>Actinomycetota</taxon>
        <taxon>Actinomycetes</taxon>
        <taxon>Micromonosporales</taxon>
        <taxon>Micromonosporaceae</taxon>
        <taxon>Micromonospora</taxon>
    </lineage>
</organism>
<keyword evidence="2" id="KW-1185">Reference proteome</keyword>
<sequence length="64" mass="6977">MSVQARAVETACLSRTSLIGALTSNFTWSVGSMTEPGFRPAPSITYPQARTHLDDAISWYMALL</sequence>
<protein>
    <submittedName>
        <fullName evidence="1">Uncharacterized protein</fullName>
    </submittedName>
</protein>
<gene>
    <name evidence="1" type="ORF">FHX75_111269</name>
</gene>
<name>A0A561WW82_9ACTN</name>
<evidence type="ECO:0000313" key="1">
    <source>
        <dbReference type="EMBL" id="TWG28118.1"/>
    </source>
</evidence>
<evidence type="ECO:0000313" key="2">
    <source>
        <dbReference type="Proteomes" id="UP000319927"/>
    </source>
</evidence>
<reference evidence="1 2" key="1">
    <citation type="submission" date="2019-06" db="EMBL/GenBank/DDBJ databases">
        <title>Sequencing the genomes of 1000 actinobacteria strains.</title>
        <authorList>
            <person name="Klenk H.-P."/>
        </authorList>
    </citation>
    <scope>NUCLEOTIDE SEQUENCE [LARGE SCALE GENOMIC DNA]</scope>
    <source>
        <strain evidence="1 2">DSM 102131</strain>
    </source>
</reference>
<comment type="caution">
    <text evidence="1">The sequence shown here is derived from an EMBL/GenBank/DDBJ whole genome shotgun (WGS) entry which is preliminary data.</text>
</comment>
<accession>A0A561WW82</accession>
<proteinExistence type="predicted"/>
<dbReference type="Proteomes" id="UP000319927">
    <property type="component" value="Unassembled WGS sequence"/>
</dbReference>